<dbReference type="Pfam" id="PF13715">
    <property type="entry name" value="CarbopepD_reg_2"/>
    <property type="match status" value="1"/>
</dbReference>
<evidence type="ECO:0000256" key="5">
    <source>
        <dbReference type="ARBA" id="ARBA00022729"/>
    </source>
</evidence>
<dbReference type="Gene3D" id="2.40.170.20">
    <property type="entry name" value="TonB-dependent receptor, beta-barrel domain"/>
    <property type="match status" value="1"/>
</dbReference>
<evidence type="ECO:0000259" key="10">
    <source>
        <dbReference type="Pfam" id="PF07715"/>
    </source>
</evidence>
<feature type="signal peptide" evidence="9">
    <location>
        <begin position="1"/>
        <end position="30"/>
    </location>
</feature>
<evidence type="ECO:0000256" key="8">
    <source>
        <dbReference type="PROSITE-ProRule" id="PRU01360"/>
    </source>
</evidence>
<dbReference type="Pfam" id="PF07715">
    <property type="entry name" value="Plug"/>
    <property type="match status" value="1"/>
</dbReference>
<sequence length="805" mass="91538">MKANHFMRFFLILFITYPLFFLANPQAVLAQEDSFLEGQVFEVATNNPLPGANVYWENQPQKGVVTDLDGNFRIPRIELPSKLIVSYIGFEESIRVINQKDHNKPLRFFLQESQMALEEVIIRDRRPDENVKSLDMGKSVVAIETIKNIPALFGEVDLLRSLQLLPGVQTAGEGTTGLFVRGGSADQNLIQIDGAPVYNPSHFFGFFSVFNPDALSGVEFYKGNIPSNFGGRISSVIDISLKEGNYEKVRGEGGIGTISSRLTVDGPLFSENSSFVVSGRRTYADMFLRLSSNPEINSNDLYFYDLSGKFTFKLGEKDKLSVSSYYGSDFLGLSSQFGLGWNNWVTSITWNRNISERLFFDLNAYHSAYQYNVNFDDPDNGFKWGNRLSESGVKAEWNFNVTENTLINWGVHSQLYNFAPISLDPAPGSAIEPIATNPRNGMQNNVFIGAATDVTDRLRVDAGLRWAIFQLHGRGVDYIYAEGEPSPDAEITDSLVFRPFQRIKGFNGLEPRLSFRYLIQDDLSIKASYNRNFQYLQVASSSSAGLPIDRWILAGTYVPPIRGDQVSVGVFKNLEGNKWEVSGEVYYKDIKNIIDLRQGANILFTDNVESEILTGNGYAYGTEFLLRKNTGRTTGWLSYTYSRTWRQIDGISFDQWYNPRFDRPHDLTLVLNHEFNKRWSAGLTFVYTTGQAVTFPVGSYEVDNQRLPLYSGVRNDDRFPDYHRMDASVTWKNVDKGRKWKGSWNFSVYNLYGRKNPFAYQFTEIYNDQINFTPTQTDVIESRRPGVVMTYLFTFLPSVTYNFNF</sequence>
<dbReference type="SUPFAM" id="SSF56935">
    <property type="entry name" value="Porins"/>
    <property type="match status" value="1"/>
</dbReference>
<keyword evidence="6 8" id="KW-0472">Membrane</keyword>
<keyword evidence="5 9" id="KW-0732">Signal</keyword>
<keyword evidence="12" id="KW-1185">Reference proteome</keyword>
<evidence type="ECO:0000256" key="7">
    <source>
        <dbReference type="ARBA" id="ARBA00023237"/>
    </source>
</evidence>
<dbReference type="InterPro" id="IPR036942">
    <property type="entry name" value="Beta-barrel_TonB_sf"/>
</dbReference>
<dbReference type="Proteomes" id="UP001165430">
    <property type="component" value="Unassembled WGS sequence"/>
</dbReference>
<evidence type="ECO:0000256" key="2">
    <source>
        <dbReference type="ARBA" id="ARBA00022448"/>
    </source>
</evidence>
<evidence type="ECO:0000256" key="4">
    <source>
        <dbReference type="ARBA" id="ARBA00022692"/>
    </source>
</evidence>
<keyword evidence="3 8" id="KW-1134">Transmembrane beta strand</keyword>
<dbReference type="EMBL" id="JAKZGO010000001">
    <property type="protein sequence ID" value="MCH7412255.1"/>
    <property type="molecule type" value="Genomic_DNA"/>
</dbReference>
<dbReference type="SUPFAM" id="SSF49464">
    <property type="entry name" value="Carboxypeptidase regulatory domain-like"/>
    <property type="match status" value="1"/>
</dbReference>
<keyword evidence="2 8" id="KW-0813">Transport</keyword>
<comment type="caution">
    <text evidence="11">The sequence shown here is derived from an EMBL/GenBank/DDBJ whole genome shotgun (WGS) entry which is preliminary data.</text>
</comment>
<feature type="chain" id="PRO_5046427487" evidence="9">
    <location>
        <begin position="31"/>
        <end position="805"/>
    </location>
</feature>
<dbReference type="InterPro" id="IPR039426">
    <property type="entry name" value="TonB-dep_rcpt-like"/>
</dbReference>
<organism evidence="11 12">
    <name type="scientific">Belliella alkalica</name>
    <dbReference type="NCBI Taxonomy" id="1730871"/>
    <lineage>
        <taxon>Bacteria</taxon>
        <taxon>Pseudomonadati</taxon>
        <taxon>Bacteroidota</taxon>
        <taxon>Cytophagia</taxon>
        <taxon>Cytophagales</taxon>
        <taxon>Cyclobacteriaceae</taxon>
        <taxon>Belliella</taxon>
    </lineage>
</organism>
<evidence type="ECO:0000256" key="6">
    <source>
        <dbReference type="ARBA" id="ARBA00023136"/>
    </source>
</evidence>
<reference evidence="11" key="1">
    <citation type="submission" date="2022-03" db="EMBL/GenBank/DDBJ databases">
        <title>De novo assembled genomes of Belliella spp. (Cyclobacteriaceae) strains.</title>
        <authorList>
            <person name="Szabo A."/>
            <person name="Korponai K."/>
            <person name="Felfoldi T."/>
        </authorList>
    </citation>
    <scope>NUCLEOTIDE SEQUENCE</scope>
    <source>
        <strain evidence="11">DSM 111903</strain>
    </source>
</reference>
<dbReference type="InterPro" id="IPR012910">
    <property type="entry name" value="Plug_dom"/>
</dbReference>
<keyword evidence="7 8" id="KW-0998">Cell outer membrane</keyword>
<dbReference type="Gene3D" id="2.170.130.10">
    <property type="entry name" value="TonB-dependent receptor, plug domain"/>
    <property type="match status" value="1"/>
</dbReference>
<evidence type="ECO:0000313" key="11">
    <source>
        <dbReference type="EMBL" id="MCH7412255.1"/>
    </source>
</evidence>
<dbReference type="InterPro" id="IPR037066">
    <property type="entry name" value="Plug_dom_sf"/>
</dbReference>
<comment type="similarity">
    <text evidence="8">Belongs to the TonB-dependent receptor family.</text>
</comment>
<dbReference type="InterPro" id="IPR008969">
    <property type="entry name" value="CarboxyPept-like_regulatory"/>
</dbReference>
<evidence type="ECO:0000256" key="9">
    <source>
        <dbReference type="SAM" id="SignalP"/>
    </source>
</evidence>
<dbReference type="PROSITE" id="PS52016">
    <property type="entry name" value="TONB_DEPENDENT_REC_3"/>
    <property type="match status" value="1"/>
</dbReference>
<dbReference type="PANTHER" id="PTHR30069:SF29">
    <property type="entry name" value="HEMOGLOBIN AND HEMOGLOBIN-HAPTOGLOBIN-BINDING PROTEIN 1-RELATED"/>
    <property type="match status" value="1"/>
</dbReference>
<keyword evidence="11" id="KW-0675">Receptor</keyword>
<name>A0ABS9V8H6_9BACT</name>
<gene>
    <name evidence="11" type="ORF">MM213_02070</name>
</gene>
<accession>A0ABS9V8H6</accession>
<evidence type="ECO:0000256" key="1">
    <source>
        <dbReference type="ARBA" id="ARBA00004571"/>
    </source>
</evidence>
<proteinExistence type="inferred from homology"/>
<comment type="subcellular location">
    <subcellularLocation>
        <location evidence="1 8">Cell outer membrane</location>
        <topology evidence="1 8">Multi-pass membrane protein</topology>
    </subcellularLocation>
</comment>
<evidence type="ECO:0000256" key="3">
    <source>
        <dbReference type="ARBA" id="ARBA00022452"/>
    </source>
</evidence>
<evidence type="ECO:0000313" key="12">
    <source>
        <dbReference type="Proteomes" id="UP001165430"/>
    </source>
</evidence>
<feature type="domain" description="TonB-dependent receptor plug" evidence="10">
    <location>
        <begin position="154"/>
        <end position="231"/>
    </location>
</feature>
<protein>
    <submittedName>
        <fullName evidence="11">TonB-dependent receptor</fullName>
    </submittedName>
</protein>
<keyword evidence="4 8" id="KW-0812">Transmembrane</keyword>
<dbReference type="PANTHER" id="PTHR30069">
    <property type="entry name" value="TONB-DEPENDENT OUTER MEMBRANE RECEPTOR"/>
    <property type="match status" value="1"/>
</dbReference>